<evidence type="ECO:0000313" key="8">
    <source>
        <dbReference type="Proteomes" id="UP000070412"/>
    </source>
</evidence>
<reference evidence="6 9" key="1">
    <citation type="journal article" date="2015" name="Parasit. Vectors">
        <title>Draft genome of the scabies mite.</title>
        <authorList>
            <person name="Rider S.D.Jr."/>
            <person name="Morgan M.S."/>
            <person name="Arlian L.G."/>
        </authorList>
    </citation>
    <scope>NUCLEOTIDE SEQUENCE [LARGE SCALE GENOMIC DNA]</scope>
    <source>
        <strain evidence="6">Arlian Lab</strain>
    </source>
</reference>
<feature type="transmembrane region" description="Helical" evidence="3">
    <location>
        <begin position="12"/>
        <end position="29"/>
    </location>
</feature>
<name>A0A131ZV78_SARSC</name>
<dbReference type="OrthoDB" id="6428749at2759"/>
<dbReference type="Gene3D" id="3.90.1300.10">
    <property type="entry name" value="Amidase signature (AS) domain"/>
    <property type="match status" value="1"/>
</dbReference>
<sequence>MKTIVIDWLLRQLRYFVNLFAIFIGHLFYPDQKSYLPSIKSNLLLEPAIKLADRIKSGELKSEVLIRAVIDRCKEVQKDLNAIVDDNFEDALAKAREIDDRVQRELNGEQPVEGEPSIHQFPFLGVPFTTKNSLPYKGKTYSSGTWSRKGLIADKTCASNRLMLDNGGAIFLAVTNVPDMVMWFDSSNRIDGRTNNPYDKSRIPGGSSGGEAALISAAGSIIGVGSDIGGSIRIPSHYCGIFGHYTTPNVVKVDEIYPPESDKRRKMLSIGPMARFACDLRPMLKILCENKIPLEAKSMNYSKLNVYYLRSLNDPLATPVDAEIDQGMNRVLKYFIEKGTRTIELNMKRSDPESFYEFRLAFELWLTSMKDSESPTFMEMISNGEKINPFWEFFKSTISINEHYSSGALMVALIEKYSWMLGLNDDHDKLAERLRTNFHRLLGSNGVLICPTLPETALKHNQTVLKATDIIYTNLWNSMNVAITTVPVGLDRHGLPYNIQIIASPNNDNLSLLVAEELEQNFGCHWTPPCQIQTALDSH</sequence>
<dbReference type="InterPro" id="IPR036928">
    <property type="entry name" value="AS_sf"/>
</dbReference>
<dbReference type="Pfam" id="PF01425">
    <property type="entry name" value="Amidase"/>
    <property type="match status" value="1"/>
</dbReference>
<reference evidence="5" key="3">
    <citation type="submission" date="2020-01" db="EMBL/GenBank/DDBJ databases">
        <authorList>
            <person name="Korhonen P.K.K."/>
            <person name="Guangxu M.G."/>
            <person name="Wang T.W."/>
            <person name="Stroehlein A.J.S."/>
            <person name="Young N.D."/>
            <person name="Ang C.-S.A."/>
            <person name="Fernando D.W.F."/>
            <person name="Lu H.L."/>
            <person name="Taylor S.T."/>
            <person name="Ehtesham M.E.M."/>
            <person name="Najaraj S.H.N."/>
            <person name="Harsha G.H.G."/>
            <person name="Madugundu A.M."/>
            <person name="Renuse S.R."/>
            <person name="Holt D.H."/>
            <person name="Pandey A.P."/>
            <person name="Papenfuss A.P."/>
            <person name="Gasser R.B.G."/>
            <person name="Fischer K.F."/>
        </authorList>
    </citation>
    <scope>NUCLEOTIDE SEQUENCE</scope>
    <source>
        <strain evidence="5">SSS_KF_BRIS2020</strain>
    </source>
</reference>
<dbReference type="Proteomes" id="UP000616769">
    <property type="component" value="Unassembled WGS sequence"/>
</dbReference>
<dbReference type="PANTHER" id="PTHR43372">
    <property type="entry name" value="FATTY-ACID AMIDE HYDROLASE"/>
    <property type="match status" value="1"/>
</dbReference>
<keyword evidence="6" id="KW-0378">Hydrolase</keyword>
<evidence type="ECO:0000313" key="9">
    <source>
        <dbReference type="Proteomes" id="UP000616769"/>
    </source>
</evidence>
<comment type="similarity">
    <text evidence="1">Belongs to the amidase family.</text>
</comment>
<keyword evidence="3" id="KW-1133">Transmembrane helix</keyword>
<feature type="active site" description="Charge relay system" evidence="2">
    <location>
        <position position="131"/>
    </location>
</feature>
<dbReference type="EMBL" id="WVUK01000055">
    <property type="protein sequence ID" value="KAF7493665.1"/>
    <property type="molecule type" value="Genomic_DNA"/>
</dbReference>
<dbReference type="InterPro" id="IPR052739">
    <property type="entry name" value="FAAH2"/>
</dbReference>
<gene>
    <name evidence="6" type="ORF">QR98_0005820</name>
    <name evidence="5" type="ORF">SSS_4663</name>
</gene>
<dbReference type="VEuPathDB" id="VectorBase:SSCA007692"/>
<organism evidence="6 9">
    <name type="scientific">Sarcoptes scabiei</name>
    <name type="common">Itch mite</name>
    <name type="synonym">Acarus scabiei</name>
    <dbReference type="NCBI Taxonomy" id="52283"/>
    <lineage>
        <taxon>Eukaryota</taxon>
        <taxon>Metazoa</taxon>
        <taxon>Ecdysozoa</taxon>
        <taxon>Arthropoda</taxon>
        <taxon>Chelicerata</taxon>
        <taxon>Arachnida</taxon>
        <taxon>Acari</taxon>
        <taxon>Acariformes</taxon>
        <taxon>Sarcoptiformes</taxon>
        <taxon>Astigmata</taxon>
        <taxon>Psoroptidia</taxon>
        <taxon>Sarcoptoidea</taxon>
        <taxon>Sarcoptidae</taxon>
        <taxon>Sarcoptinae</taxon>
        <taxon>Sarcoptes</taxon>
    </lineage>
</organism>
<dbReference type="GO" id="GO:0012505">
    <property type="term" value="C:endomembrane system"/>
    <property type="evidence" value="ECO:0007669"/>
    <property type="project" value="TreeGrafter"/>
</dbReference>
<keyword evidence="3" id="KW-0812">Transmembrane</keyword>
<evidence type="ECO:0000256" key="2">
    <source>
        <dbReference type="PIRSR" id="PIRSR001221-1"/>
    </source>
</evidence>
<dbReference type="PIRSF" id="PIRSF001221">
    <property type="entry name" value="Amidase_fungi"/>
    <property type="match status" value="1"/>
</dbReference>
<keyword evidence="8" id="KW-1185">Reference proteome</keyword>
<dbReference type="Proteomes" id="UP000070412">
    <property type="component" value="Unassembled WGS sequence"/>
</dbReference>
<dbReference type="EMBL" id="JXLN01001104">
    <property type="protein sequence ID" value="KPM02175.1"/>
    <property type="molecule type" value="Genomic_DNA"/>
</dbReference>
<dbReference type="AlphaFoldDB" id="A0A131ZV78"/>
<dbReference type="EnsemblMetazoa" id="SSS_4663s_mrna">
    <property type="protein sequence ID" value="KAF7493665.1"/>
    <property type="gene ID" value="SSS_4663"/>
</dbReference>
<keyword evidence="3" id="KW-0472">Membrane</keyword>
<feature type="domain" description="Amidase" evidence="4">
    <location>
        <begin position="65"/>
        <end position="510"/>
    </location>
</feature>
<proteinExistence type="inferred from homology"/>
<evidence type="ECO:0000313" key="6">
    <source>
        <dbReference type="EMBL" id="KPM02175.1"/>
    </source>
</evidence>
<evidence type="ECO:0000256" key="1">
    <source>
        <dbReference type="ARBA" id="ARBA00009199"/>
    </source>
</evidence>
<feature type="active site" description="Acyl-ester intermediate" evidence="2">
    <location>
        <position position="231"/>
    </location>
</feature>
<protein>
    <submittedName>
        <fullName evidence="5">Fatty-acid amide hydrolase 2-A</fullName>
    </submittedName>
    <submittedName>
        <fullName evidence="6">Fatty-acid amide hydrolase 2-like protein</fullName>
    </submittedName>
</protein>
<dbReference type="InterPro" id="IPR020556">
    <property type="entry name" value="Amidase_CS"/>
</dbReference>
<dbReference type="PROSITE" id="PS00571">
    <property type="entry name" value="AMIDASES"/>
    <property type="match status" value="1"/>
</dbReference>
<evidence type="ECO:0000313" key="5">
    <source>
        <dbReference type="EMBL" id="KAF7493665.1"/>
    </source>
</evidence>
<feature type="active site" description="Charge relay system" evidence="2">
    <location>
        <position position="207"/>
    </location>
</feature>
<dbReference type="OMA" id="ICITNTP"/>
<reference evidence="7" key="4">
    <citation type="submission" date="2022-06" db="UniProtKB">
        <authorList>
            <consortium name="EnsemblMetazoa"/>
        </authorList>
    </citation>
    <scope>IDENTIFICATION</scope>
</reference>
<reference evidence="8" key="2">
    <citation type="journal article" date="2020" name="PLoS Negl. Trop. Dis.">
        <title>High-quality nuclear genome for Sarcoptes scabiei-A critical resource for a neglected parasite.</title>
        <authorList>
            <person name="Korhonen P.K."/>
            <person name="Gasser R.B."/>
            <person name="Ma G."/>
            <person name="Wang T."/>
            <person name="Stroehlein A.J."/>
            <person name="Young N.D."/>
            <person name="Ang C.S."/>
            <person name="Fernando D.D."/>
            <person name="Lu H.C."/>
            <person name="Taylor S."/>
            <person name="Reynolds S.L."/>
            <person name="Mofiz E."/>
            <person name="Najaraj S.H."/>
            <person name="Gowda H."/>
            <person name="Madugundu A."/>
            <person name="Renuse S."/>
            <person name="Holt D."/>
            <person name="Pandey A."/>
            <person name="Papenfuss A.T."/>
            <person name="Fischer K."/>
        </authorList>
    </citation>
    <scope>NUCLEOTIDE SEQUENCE [LARGE SCALE GENOMIC DNA]</scope>
</reference>
<evidence type="ECO:0000313" key="7">
    <source>
        <dbReference type="EnsemblMetazoa" id="KAF7493665.1"/>
    </source>
</evidence>
<dbReference type="GO" id="GO:0016787">
    <property type="term" value="F:hydrolase activity"/>
    <property type="evidence" value="ECO:0007669"/>
    <property type="project" value="UniProtKB-KW"/>
</dbReference>
<evidence type="ECO:0000256" key="3">
    <source>
        <dbReference type="SAM" id="Phobius"/>
    </source>
</evidence>
<dbReference type="InterPro" id="IPR023631">
    <property type="entry name" value="Amidase_dom"/>
</dbReference>
<accession>A0A131ZV78</accession>
<dbReference type="PANTHER" id="PTHR43372:SF3">
    <property type="entry name" value="AT07710P-RELATED"/>
    <property type="match status" value="1"/>
</dbReference>
<evidence type="ECO:0000259" key="4">
    <source>
        <dbReference type="Pfam" id="PF01425"/>
    </source>
</evidence>
<dbReference type="SUPFAM" id="SSF75304">
    <property type="entry name" value="Amidase signature (AS) enzymes"/>
    <property type="match status" value="1"/>
</dbReference>